<keyword evidence="7 14" id="KW-0472">Membrane</keyword>
<protein>
    <submittedName>
        <fullName evidence="17">Cation transporter family</fullName>
    </submittedName>
</protein>
<evidence type="ECO:0000256" key="1">
    <source>
        <dbReference type="ARBA" id="ARBA00022448"/>
    </source>
</evidence>
<name>A0A3M7SMY9_BRAPC</name>
<feature type="transmembrane region" description="Helical" evidence="14">
    <location>
        <begin position="249"/>
        <end position="274"/>
    </location>
</feature>
<accession>A0A3M7SMY9</accession>
<keyword evidence="1 14" id="KW-0813">Transport</keyword>
<evidence type="ECO:0000256" key="14">
    <source>
        <dbReference type="RuleBase" id="RU000687"/>
    </source>
</evidence>
<dbReference type="GO" id="GO:0004888">
    <property type="term" value="F:transmembrane signaling receptor activity"/>
    <property type="evidence" value="ECO:0007669"/>
    <property type="project" value="InterPro"/>
</dbReference>
<keyword evidence="18" id="KW-1185">Reference proteome</keyword>
<dbReference type="EMBL" id="REGN01001094">
    <property type="protein sequence ID" value="RNA37099.1"/>
    <property type="molecule type" value="Genomic_DNA"/>
</dbReference>
<dbReference type="FunFam" id="1.20.58.390:FF:000043">
    <property type="entry name" value="AcetylCholine Receptor"/>
    <property type="match status" value="1"/>
</dbReference>
<keyword evidence="8" id="KW-1015">Disulfide bond</keyword>
<dbReference type="SUPFAM" id="SSF90112">
    <property type="entry name" value="Neurotransmitter-gated ion-channel transmembrane pore"/>
    <property type="match status" value="1"/>
</dbReference>
<evidence type="ECO:0000256" key="2">
    <source>
        <dbReference type="ARBA" id="ARBA00022475"/>
    </source>
</evidence>
<comment type="similarity">
    <text evidence="14">Belongs to the ligand-gated ion channel (TC 1.A.9) family.</text>
</comment>
<dbReference type="AlphaFoldDB" id="A0A3M7SMY9"/>
<dbReference type="FunFam" id="2.70.170.10:FF:000005">
    <property type="entry name" value="Neuronal nicotinic acetylcholine receptor alpha4 subunit"/>
    <property type="match status" value="1"/>
</dbReference>
<dbReference type="CDD" id="cd19051">
    <property type="entry name" value="LGIC_TM_cation"/>
    <property type="match status" value="1"/>
</dbReference>
<reference evidence="17 18" key="1">
    <citation type="journal article" date="2018" name="Sci. Rep.">
        <title>Genomic signatures of local adaptation to the degree of environmental predictability in rotifers.</title>
        <authorList>
            <person name="Franch-Gras L."/>
            <person name="Hahn C."/>
            <person name="Garcia-Roger E.M."/>
            <person name="Carmona M.J."/>
            <person name="Serra M."/>
            <person name="Gomez A."/>
        </authorList>
    </citation>
    <scope>NUCLEOTIDE SEQUENCE [LARGE SCALE GENOMIC DNA]</scope>
    <source>
        <strain evidence="17">HYR1</strain>
    </source>
</reference>
<dbReference type="InterPro" id="IPR002394">
    <property type="entry name" value="Nicotinic_acetylcholine_rcpt"/>
</dbReference>
<dbReference type="Gene3D" id="1.20.58.390">
    <property type="entry name" value="Neurotransmitter-gated ion-channel transmembrane domain"/>
    <property type="match status" value="2"/>
</dbReference>
<dbReference type="InterPro" id="IPR018000">
    <property type="entry name" value="Neurotransmitter_ion_chnl_CS"/>
</dbReference>
<feature type="domain" description="Neurotransmitter-gated ion-channel ligand-binding" evidence="15">
    <location>
        <begin position="43"/>
        <end position="249"/>
    </location>
</feature>
<dbReference type="Gene3D" id="2.70.170.10">
    <property type="entry name" value="Neurotransmitter-gated ion-channel ligand-binding domain"/>
    <property type="match status" value="1"/>
</dbReference>
<dbReference type="Pfam" id="PF02931">
    <property type="entry name" value="Neur_chan_LBD"/>
    <property type="match status" value="1"/>
</dbReference>
<evidence type="ECO:0000256" key="8">
    <source>
        <dbReference type="ARBA" id="ARBA00023157"/>
    </source>
</evidence>
<keyword evidence="12 14" id="KW-0407">Ion channel</keyword>
<evidence type="ECO:0000256" key="6">
    <source>
        <dbReference type="ARBA" id="ARBA00023065"/>
    </source>
</evidence>
<keyword evidence="9" id="KW-0675">Receptor</keyword>
<dbReference type="PRINTS" id="PR00252">
    <property type="entry name" value="NRIONCHANNEL"/>
</dbReference>
<dbReference type="CDD" id="cd18997">
    <property type="entry name" value="LGIC_ECD_nAChR"/>
    <property type="match status" value="1"/>
</dbReference>
<keyword evidence="3 14" id="KW-0812">Transmembrane</keyword>
<feature type="transmembrane region" description="Helical" evidence="14">
    <location>
        <begin position="281"/>
        <end position="299"/>
    </location>
</feature>
<evidence type="ECO:0000256" key="10">
    <source>
        <dbReference type="ARBA" id="ARBA00023180"/>
    </source>
</evidence>
<feature type="transmembrane region" description="Helical" evidence="14">
    <location>
        <begin position="589"/>
        <end position="612"/>
    </location>
</feature>
<dbReference type="GO" id="GO:0045211">
    <property type="term" value="C:postsynaptic membrane"/>
    <property type="evidence" value="ECO:0007669"/>
    <property type="project" value="InterPro"/>
</dbReference>
<evidence type="ECO:0000256" key="5">
    <source>
        <dbReference type="ARBA" id="ARBA00023018"/>
    </source>
</evidence>
<dbReference type="GO" id="GO:0022848">
    <property type="term" value="F:acetylcholine-gated monoatomic cation-selective channel activity"/>
    <property type="evidence" value="ECO:0007669"/>
    <property type="project" value="InterPro"/>
</dbReference>
<evidence type="ECO:0000256" key="12">
    <source>
        <dbReference type="ARBA" id="ARBA00023303"/>
    </source>
</evidence>
<dbReference type="InterPro" id="IPR006029">
    <property type="entry name" value="Neurotrans-gated_channel_TM"/>
</dbReference>
<dbReference type="SUPFAM" id="SSF63712">
    <property type="entry name" value="Nicotinic receptor ligand binding domain-like"/>
    <property type="match status" value="1"/>
</dbReference>
<sequence>MFLTYSAVFNTYVLNVSEYINRLCDKNLPSYSLMDCRKVNSDEQRLLRYLMRNYEKDVRPVHNHSKTVTVFVGLTLTQIFDLEEKNQFLISNVWLDNEWYDEFLTWDPDKFNGLKSIRIPSRRIWLPDLVLYNNADDYFSYKKDTYAMIYNNGKVFWPVPTKLQSTCKFDVTFFPFDIQRCFLKIGSWTYDGFQVDIMNRSENIDLSNYVPNGEWDLVRTYCVRRVVYYPCCREPFPDVTFTLIIRRKVLYFTVNVILPCLMLSALTVLVFVIPSDSGDKVTLGITVFLAFSVIMLAVAENLPETSEYVPLISIYLTVIMFTASLSVICTVFVLNLHHRRSAKRRVPNWLRRIFIGPDDISFGAKANELKVLFNMANHMDKNRNQRIHDNKLNNSIHKMESFLSTESDVDLACSNEPSTVNERHKKKLLNVNSNFQRKKDWTNMYTSGLTLVDDQHQKSNDNSHYLVIESSNQSEKENVSKLKLINSSLTVDRKSKNVFDCQCGNQNNKANNFKRLKLKKNKLGGPSDFNESIRCRSVKPNCDKHNENCCLYDIVLNSMKNIHDIKSMEESERVILEEWKQVASKVDKLLFWIFLIVTFVFSLVCLVIVPSYQNSKLYEM</sequence>
<proteinExistence type="inferred from homology"/>
<keyword evidence="11" id="KW-1071">Ligand-gated ion channel</keyword>
<dbReference type="PANTHER" id="PTHR18945">
    <property type="entry name" value="NEUROTRANSMITTER GATED ION CHANNEL"/>
    <property type="match status" value="1"/>
</dbReference>
<dbReference type="InterPro" id="IPR036734">
    <property type="entry name" value="Neur_chan_lig-bd_sf"/>
</dbReference>
<dbReference type="PRINTS" id="PR00254">
    <property type="entry name" value="NICOTINICR"/>
</dbReference>
<evidence type="ECO:0000259" key="16">
    <source>
        <dbReference type="Pfam" id="PF02932"/>
    </source>
</evidence>
<dbReference type="InterPro" id="IPR036719">
    <property type="entry name" value="Neuro-gated_channel_TM_sf"/>
</dbReference>
<dbReference type="Proteomes" id="UP000276133">
    <property type="component" value="Unassembled WGS sequence"/>
</dbReference>
<dbReference type="NCBIfam" id="TIGR00860">
    <property type="entry name" value="LIC"/>
    <property type="match status" value="1"/>
</dbReference>
<feature type="domain" description="Neurotransmitter-gated ion-channel transmembrane" evidence="16">
    <location>
        <begin position="256"/>
        <end position="481"/>
    </location>
</feature>
<keyword evidence="4 14" id="KW-1133">Transmembrane helix</keyword>
<evidence type="ECO:0000259" key="15">
    <source>
        <dbReference type="Pfam" id="PF02931"/>
    </source>
</evidence>
<keyword evidence="5" id="KW-0770">Synapse</keyword>
<comment type="caution">
    <text evidence="17">The sequence shown here is derived from an EMBL/GenBank/DDBJ whole genome shotgun (WGS) entry which is preliminary data.</text>
</comment>
<dbReference type="PROSITE" id="PS00236">
    <property type="entry name" value="NEUROTR_ION_CHANNEL"/>
    <property type="match status" value="1"/>
</dbReference>
<evidence type="ECO:0000256" key="9">
    <source>
        <dbReference type="ARBA" id="ARBA00023170"/>
    </source>
</evidence>
<gene>
    <name evidence="17" type="ORF">BpHYR1_045280</name>
</gene>
<comment type="subcellular location">
    <subcellularLocation>
        <location evidence="13">Synaptic cell membrane</location>
        <topology evidence="13">Multi-pass membrane protein</topology>
    </subcellularLocation>
</comment>
<keyword evidence="10" id="KW-0325">Glycoprotein</keyword>
<dbReference type="OrthoDB" id="5975154at2759"/>
<evidence type="ECO:0000256" key="11">
    <source>
        <dbReference type="ARBA" id="ARBA00023286"/>
    </source>
</evidence>
<feature type="transmembrane region" description="Helical" evidence="14">
    <location>
        <begin position="311"/>
        <end position="336"/>
    </location>
</feature>
<evidence type="ECO:0000256" key="4">
    <source>
        <dbReference type="ARBA" id="ARBA00022989"/>
    </source>
</evidence>
<dbReference type="InterPro" id="IPR006201">
    <property type="entry name" value="Neur_channel"/>
</dbReference>
<evidence type="ECO:0000256" key="3">
    <source>
        <dbReference type="ARBA" id="ARBA00022692"/>
    </source>
</evidence>
<evidence type="ECO:0000313" key="17">
    <source>
        <dbReference type="EMBL" id="RNA37099.1"/>
    </source>
</evidence>
<dbReference type="Pfam" id="PF02932">
    <property type="entry name" value="Neur_chan_memb"/>
    <property type="match status" value="1"/>
</dbReference>
<dbReference type="InterPro" id="IPR006202">
    <property type="entry name" value="Neur_chan_lig-bd"/>
</dbReference>
<evidence type="ECO:0000256" key="13">
    <source>
        <dbReference type="ARBA" id="ARBA00034099"/>
    </source>
</evidence>
<evidence type="ECO:0000256" key="7">
    <source>
        <dbReference type="ARBA" id="ARBA00023136"/>
    </source>
</evidence>
<evidence type="ECO:0000313" key="18">
    <source>
        <dbReference type="Proteomes" id="UP000276133"/>
    </source>
</evidence>
<organism evidence="17 18">
    <name type="scientific">Brachionus plicatilis</name>
    <name type="common">Marine rotifer</name>
    <name type="synonym">Brachionus muelleri</name>
    <dbReference type="NCBI Taxonomy" id="10195"/>
    <lineage>
        <taxon>Eukaryota</taxon>
        <taxon>Metazoa</taxon>
        <taxon>Spiralia</taxon>
        <taxon>Gnathifera</taxon>
        <taxon>Rotifera</taxon>
        <taxon>Eurotatoria</taxon>
        <taxon>Monogononta</taxon>
        <taxon>Pseudotrocha</taxon>
        <taxon>Ploima</taxon>
        <taxon>Brachionidae</taxon>
        <taxon>Brachionus</taxon>
    </lineage>
</organism>
<dbReference type="STRING" id="10195.A0A3M7SMY9"/>
<keyword evidence="6 14" id="KW-0406">Ion transport</keyword>
<dbReference type="InterPro" id="IPR038050">
    <property type="entry name" value="Neuro_actylchol_rec"/>
</dbReference>
<keyword evidence="2" id="KW-1003">Cell membrane</keyword>